<accession>A0ABD1DWX9</accession>
<organism evidence="1 2">
    <name type="scientific">Culex pipiens pipiens</name>
    <name type="common">Northern house mosquito</name>
    <dbReference type="NCBI Taxonomy" id="38569"/>
    <lineage>
        <taxon>Eukaryota</taxon>
        <taxon>Metazoa</taxon>
        <taxon>Ecdysozoa</taxon>
        <taxon>Arthropoda</taxon>
        <taxon>Hexapoda</taxon>
        <taxon>Insecta</taxon>
        <taxon>Pterygota</taxon>
        <taxon>Neoptera</taxon>
        <taxon>Endopterygota</taxon>
        <taxon>Diptera</taxon>
        <taxon>Nematocera</taxon>
        <taxon>Culicoidea</taxon>
        <taxon>Culicidae</taxon>
        <taxon>Culicinae</taxon>
        <taxon>Culicini</taxon>
        <taxon>Culex</taxon>
        <taxon>Culex</taxon>
    </lineage>
</organism>
<name>A0ABD1DWX9_CULPP</name>
<proteinExistence type="predicted"/>
<evidence type="ECO:0000313" key="2">
    <source>
        <dbReference type="Proteomes" id="UP001562425"/>
    </source>
</evidence>
<dbReference type="AlphaFoldDB" id="A0ABD1DWX9"/>
<dbReference type="PANTHER" id="PTHR46306">
    <property type="entry name" value="BTB/POZ DOMAIN-CONTAINING PROTEIN 9"/>
    <property type="match status" value="1"/>
</dbReference>
<sequence length="206" mass="22880">MQSKSLGVTHRQLLQAQVHEIGDGTIGVVVLAGHRPTNQYGFTDLEMAISDYLRQVLSLNNVCAVLDLAKLFGLEGLTNFCHSFPETFRKLSEDSICNLLLRDSFFAPEVQTFQAVNDRCKCNTDGRSIDNVVLKVRFSMKTLEQLLTMARSGSSAGAITEKTASTQLSYRRALWPEENVACNEFSSDILNGDTLSYDMEKATLDQ</sequence>
<protein>
    <submittedName>
        <fullName evidence="1">Uncharacterized protein</fullName>
    </submittedName>
</protein>
<dbReference type="EMBL" id="JBEHCU010000654">
    <property type="protein sequence ID" value="KAL1404241.1"/>
    <property type="molecule type" value="Genomic_DNA"/>
</dbReference>
<comment type="caution">
    <text evidence="1">The sequence shown here is derived from an EMBL/GenBank/DDBJ whole genome shotgun (WGS) entry which is preliminary data.</text>
</comment>
<dbReference type="Proteomes" id="UP001562425">
    <property type="component" value="Unassembled WGS sequence"/>
</dbReference>
<dbReference type="InterPro" id="IPR052407">
    <property type="entry name" value="BTB_POZ_domain_cont_9"/>
</dbReference>
<evidence type="ECO:0000313" key="1">
    <source>
        <dbReference type="EMBL" id="KAL1404241.1"/>
    </source>
</evidence>
<gene>
    <name evidence="1" type="ORF">pipiens_018993</name>
</gene>
<keyword evidence="2" id="KW-1185">Reference proteome</keyword>
<reference evidence="1 2" key="1">
    <citation type="submission" date="2024-05" db="EMBL/GenBank/DDBJ databases">
        <title>Culex pipiens pipiens assembly and annotation.</title>
        <authorList>
            <person name="Alout H."/>
            <person name="Durand T."/>
        </authorList>
    </citation>
    <scope>NUCLEOTIDE SEQUENCE [LARGE SCALE GENOMIC DNA]</scope>
    <source>
        <strain evidence="1">HA-2024</strain>
        <tissue evidence="1">Whole body</tissue>
    </source>
</reference>
<dbReference type="PANTHER" id="PTHR46306:SF1">
    <property type="entry name" value="BTB_POZ DOMAIN-CONTAINING PROTEIN 9"/>
    <property type="match status" value="1"/>
</dbReference>